<gene>
    <name evidence="2" type="ORF">BKK80_30525</name>
</gene>
<evidence type="ECO:0000313" key="3">
    <source>
        <dbReference type="Proteomes" id="UP000177515"/>
    </source>
</evidence>
<organism evidence="2 3">
    <name type="scientific">Cupriavidus malaysiensis</name>
    <dbReference type="NCBI Taxonomy" id="367825"/>
    <lineage>
        <taxon>Bacteria</taxon>
        <taxon>Pseudomonadati</taxon>
        <taxon>Pseudomonadota</taxon>
        <taxon>Betaproteobacteria</taxon>
        <taxon>Burkholderiales</taxon>
        <taxon>Burkholderiaceae</taxon>
        <taxon>Cupriavidus</taxon>
    </lineage>
</organism>
<proteinExistence type="inferred from homology"/>
<reference evidence="2 3" key="1">
    <citation type="submission" date="2016-10" db="EMBL/GenBank/DDBJ databases">
        <title>Complete genome sequences of three Cupriavidus strains isolated from various Malaysian environments.</title>
        <authorList>
            <person name="Abdullah A.A.-A."/>
            <person name="Shafie N.A.H."/>
            <person name="Lau N.S."/>
        </authorList>
    </citation>
    <scope>NUCLEOTIDE SEQUENCE [LARGE SCALE GENOMIC DNA]</scope>
    <source>
        <strain evidence="2 3">USMAA1020</strain>
    </source>
</reference>
<evidence type="ECO:0000313" key="2">
    <source>
        <dbReference type="EMBL" id="AOZ10002.1"/>
    </source>
</evidence>
<sequence>MNSEGLHSRIARLLAANVHALVGSIESRTPLAVLEQYLREFDEVIGRARVHLGRHEAARYQSTKAIARVNDEIGRLDAQIAVALRSGEEALARTGAARQIELEDSLVLLHQRLQETVERTGAAEAELLALRAKREEMELALSDLLAARASASLHPAAPSAPSARAQQLGLGFSRAMAGASGLPAGGAAPAQADAASLRQLDALLKEQRVSERLERLRTRQGSAAA</sequence>
<dbReference type="InterPro" id="IPR007157">
    <property type="entry name" value="PspA_VIPP1"/>
</dbReference>
<dbReference type="Pfam" id="PF04012">
    <property type="entry name" value="PspA_IM30"/>
    <property type="match status" value="1"/>
</dbReference>
<dbReference type="RefSeq" id="WP_071018866.1">
    <property type="nucleotide sequence ID" value="NZ_CP017755.1"/>
</dbReference>
<dbReference type="Proteomes" id="UP000177515">
    <property type="component" value="Chromosome 2"/>
</dbReference>
<evidence type="ECO:0008006" key="4">
    <source>
        <dbReference type="Google" id="ProtNLM"/>
    </source>
</evidence>
<dbReference type="EMBL" id="CP017755">
    <property type="protein sequence ID" value="AOZ10002.1"/>
    <property type="molecule type" value="Genomic_DNA"/>
</dbReference>
<keyword evidence="3" id="KW-1185">Reference proteome</keyword>
<name>A0ABN4TRY2_9BURK</name>
<comment type="similarity">
    <text evidence="1">Belongs to the PspA/Vipp/IM30 family.</text>
</comment>
<accession>A0ABN4TRY2</accession>
<evidence type="ECO:0000256" key="1">
    <source>
        <dbReference type="ARBA" id="ARBA00043985"/>
    </source>
</evidence>
<protein>
    <recommendedName>
        <fullName evidence="4">PspA/IM30 family protein</fullName>
    </recommendedName>
</protein>